<keyword evidence="2" id="KW-1185">Reference proteome</keyword>
<proteinExistence type="predicted"/>
<protein>
    <submittedName>
        <fullName evidence="1">Uncharacterized protein</fullName>
    </submittedName>
</protein>
<dbReference type="RefSeq" id="WP_264071944.1">
    <property type="nucleotide sequence ID" value="NZ_JACKTY010000051.1"/>
</dbReference>
<evidence type="ECO:0000313" key="1">
    <source>
        <dbReference type="EMBL" id="MCV7230657.1"/>
    </source>
</evidence>
<accession>A0ABT3CMH3</accession>
<dbReference type="Proteomes" id="UP001526201">
    <property type="component" value="Unassembled WGS sequence"/>
</dbReference>
<organism evidence="1 2">
    <name type="scientific">Mycolicibacterium komossense</name>
    <dbReference type="NCBI Taxonomy" id="1779"/>
    <lineage>
        <taxon>Bacteria</taxon>
        <taxon>Bacillati</taxon>
        <taxon>Actinomycetota</taxon>
        <taxon>Actinomycetes</taxon>
        <taxon>Mycobacteriales</taxon>
        <taxon>Mycobacteriaceae</taxon>
        <taxon>Mycolicibacterium</taxon>
    </lineage>
</organism>
<name>A0ABT3CMH3_9MYCO</name>
<evidence type="ECO:0000313" key="2">
    <source>
        <dbReference type="Proteomes" id="UP001526201"/>
    </source>
</evidence>
<comment type="caution">
    <text evidence="1">The sequence shown here is derived from an EMBL/GenBank/DDBJ whole genome shotgun (WGS) entry which is preliminary data.</text>
</comment>
<dbReference type="EMBL" id="JACKTY010000051">
    <property type="protein sequence ID" value="MCV7230657.1"/>
    <property type="molecule type" value="Genomic_DNA"/>
</dbReference>
<reference evidence="1 2" key="1">
    <citation type="journal article" date="2022" name="BMC Genomics">
        <title>Comparative genome analysis of mycobacteria focusing on tRNA and non-coding RNA.</title>
        <authorList>
            <person name="Behra P.R.K."/>
            <person name="Pettersson B.M.F."/>
            <person name="Ramesh M."/>
            <person name="Das S."/>
            <person name="Dasgupta S."/>
            <person name="Kirsebom L.A."/>
        </authorList>
    </citation>
    <scope>NUCLEOTIDE SEQUENCE [LARGE SCALE GENOMIC DNA]</scope>
    <source>
        <strain evidence="1 2">DSM 44078</strain>
    </source>
</reference>
<gene>
    <name evidence="1" type="ORF">H7J73_32085</name>
</gene>
<sequence length="90" mass="9663">MSVFIDGHVQLDSLATMYAVHSELAGVDGSHFRGQVSLWQEAGAVVSSLEISSDRQPDAPALTARVGDHLVLLLGRLLKFTDAEYQAAQP</sequence>